<name>A0A1G8MUT3_9HYPH</name>
<dbReference type="EMBL" id="FNEE01000002">
    <property type="protein sequence ID" value="SDI71751.1"/>
    <property type="molecule type" value="Genomic_DNA"/>
</dbReference>
<proteinExistence type="predicted"/>
<gene>
    <name evidence="2" type="ORF">SAMN05428953_102686</name>
</gene>
<feature type="compositionally biased region" description="Basic residues" evidence="1">
    <location>
        <begin position="146"/>
        <end position="158"/>
    </location>
</feature>
<evidence type="ECO:0000313" key="2">
    <source>
        <dbReference type="EMBL" id="SDI71751.1"/>
    </source>
</evidence>
<keyword evidence="3" id="KW-1185">Reference proteome</keyword>
<accession>A0A1G8MUT3</accession>
<reference evidence="3" key="1">
    <citation type="submission" date="2016-10" db="EMBL/GenBank/DDBJ databases">
        <authorList>
            <person name="Varghese N."/>
            <person name="Submissions S."/>
        </authorList>
    </citation>
    <scope>NUCLEOTIDE SEQUENCE [LARGE SCALE GENOMIC DNA]</scope>
    <source>
        <strain evidence="3">CGMCC 1.11022</strain>
    </source>
</reference>
<evidence type="ECO:0000313" key="3">
    <source>
        <dbReference type="Proteomes" id="UP000198894"/>
    </source>
</evidence>
<sequence>MQIIRTEVTQATAPTGQPILRVIFCGEGGDCVAVDLARVEGGNNEAAINRAKAVLVQIATFDLAVNDYDARSNGNFDEVAVTAANDENGGLYIFEYRRTRPSGSSLQDAKFRGCAGGSGSMRYRSSGRPSAGHGRSFRLARAPARRERRTAAVRHRRAGGASGPPDKTMNRHRLKADWQRCEATAGPPGLRPRSDRDYASPHRGRG</sequence>
<dbReference type="Proteomes" id="UP000198894">
    <property type="component" value="Unassembled WGS sequence"/>
</dbReference>
<protein>
    <submittedName>
        <fullName evidence="2">Uncharacterized protein</fullName>
    </submittedName>
</protein>
<feature type="region of interest" description="Disordered" evidence="1">
    <location>
        <begin position="117"/>
        <end position="206"/>
    </location>
</feature>
<dbReference type="AlphaFoldDB" id="A0A1G8MUT3"/>
<evidence type="ECO:0000256" key="1">
    <source>
        <dbReference type="SAM" id="MobiDB-lite"/>
    </source>
</evidence>
<organism evidence="2 3">
    <name type="scientific">Mesorhizobium muleiense</name>
    <dbReference type="NCBI Taxonomy" id="1004279"/>
    <lineage>
        <taxon>Bacteria</taxon>
        <taxon>Pseudomonadati</taxon>
        <taxon>Pseudomonadota</taxon>
        <taxon>Alphaproteobacteria</taxon>
        <taxon>Hyphomicrobiales</taxon>
        <taxon>Phyllobacteriaceae</taxon>
        <taxon>Mesorhizobium</taxon>
    </lineage>
</organism>